<feature type="chain" id="PRO_5001800085" evidence="3">
    <location>
        <begin position="23"/>
        <end position="426"/>
    </location>
</feature>
<dbReference type="RefSeq" id="WP_083967963.1">
    <property type="nucleotide sequence ID" value="NZ_JMCB01000001.1"/>
</dbReference>
<dbReference type="SUPFAM" id="SSF56266">
    <property type="entry name" value="DmpA/ArgJ-like"/>
    <property type="match status" value="1"/>
</dbReference>
<comment type="similarity">
    <text evidence="1">Belongs to the peptidase S58 family.</text>
</comment>
<keyword evidence="3" id="KW-0732">Signal</keyword>
<protein>
    <submittedName>
        <fullName evidence="4">D-aminopeptidase</fullName>
    </submittedName>
</protein>
<keyword evidence="4" id="KW-0378">Hydrolase</keyword>
<evidence type="ECO:0000256" key="2">
    <source>
        <dbReference type="SAM" id="MobiDB-lite"/>
    </source>
</evidence>
<dbReference type="Pfam" id="PF03576">
    <property type="entry name" value="Peptidase_S58"/>
    <property type="match status" value="1"/>
</dbReference>
<dbReference type="Gene3D" id="3.60.70.12">
    <property type="entry name" value="L-amino peptidase D-ALA esterase/amidase"/>
    <property type="match status" value="1"/>
</dbReference>
<dbReference type="InterPro" id="IPR016117">
    <property type="entry name" value="ArgJ-like_dom_sf"/>
</dbReference>
<dbReference type="PANTHER" id="PTHR36512:SF3">
    <property type="entry name" value="BLR5678 PROTEIN"/>
    <property type="match status" value="1"/>
</dbReference>
<evidence type="ECO:0000313" key="5">
    <source>
        <dbReference type="Proteomes" id="UP000028725"/>
    </source>
</evidence>
<feature type="compositionally biased region" description="Low complexity" evidence="2">
    <location>
        <begin position="29"/>
        <end position="45"/>
    </location>
</feature>
<dbReference type="EMBL" id="JMCB01000001">
    <property type="protein sequence ID" value="KFE72136.1"/>
    <property type="molecule type" value="Genomic_DNA"/>
</dbReference>
<dbReference type="GO" id="GO:0004177">
    <property type="term" value="F:aminopeptidase activity"/>
    <property type="evidence" value="ECO:0007669"/>
    <property type="project" value="UniProtKB-KW"/>
</dbReference>
<dbReference type="AlphaFoldDB" id="A0A085WWS3"/>
<organism evidence="4 5">
    <name type="scientific">Hyalangium minutum</name>
    <dbReference type="NCBI Taxonomy" id="394096"/>
    <lineage>
        <taxon>Bacteria</taxon>
        <taxon>Pseudomonadati</taxon>
        <taxon>Myxococcota</taxon>
        <taxon>Myxococcia</taxon>
        <taxon>Myxococcales</taxon>
        <taxon>Cystobacterineae</taxon>
        <taxon>Archangiaceae</taxon>
        <taxon>Hyalangium</taxon>
    </lineage>
</organism>
<proteinExistence type="inferred from homology"/>
<dbReference type="CDD" id="cd02253">
    <property type="entry name" value="DmpA"/>
    <property type="match status" value="1"/>
</dbReference>
<dbReference type="Proteomes" id="UP000028725">
    <property type="component" value="Unassembled WGS sequence"/>
</dbReference>
<dbReference type="STRING" id="394096.DB31_0397"/>
<keyword evidence="5" id="KW-1185">Reference proteome</keyword>
<evidence type="ECO:0000256" key="1">
    <source>
        <dbReference type="ARBA" id="ARBA00007068"/>
    </source>
</evidence>
<sequence length="426" mass="44057">MGSHPLVSVPLAVFLLAWPLSAAAQSAPVKVPTASKKPVPAAPAKARSRDLGIPFGGQPGPLDAITDVPGVEVGHATIISGEGRLVVGKGPVRSGVTAVWPRGKAGEAPVFGGTYVLNGNGEMTGTHWLNESGLLYGPVLLTTTSSVGTVRDAIIAWALKRGRSFELSLPVVAETYDGILNDVDGFHVRQEHVFKALDGASGGPVAEGSVGGGTGMICNGFKGGIGTASRKLPEAQGGYTVGVLVQCNYGKRRNLTVAGVPVGEEIPDLQACTVSDQPPSNPLIHKMPQCTKQGASLPSYPEGMGSIIVVVGTDAPLLPHQLQRIARRVPLGIGKMGGLGEDGSGDLFVAFSTQATQPATPGPVATVSTLDNERMNPLFEATVQATQEAILNAMLAADTMTGADGIRVYALPHDRLMEAMKKYGRK</sequence>
<evidence type="ECO:0000313" key="4">
    <source>
        <dbReference type="EMBL" id="KFE72136.1"/>
    </source>
</evidence>
<dbReference type="PATRIC" id="fig|394096.3.peg.394"/>
<evidence type="ECO:0000256" key="3">
    <source>
        <dbReference type="SAM" id="SignalP"/>
    </source>
</evidence>
<feature type="signal peptide" evidence="3">
    <location>
        <begin position="1"/>
        <end position="22"/>
    </location>
</feature>
<dbReference type="PANTHER" id="PTHR36512">
    <property type="entry name" value="D-AMINOPEPTIDASE"/>
    <property type="match status" value="1"/>
</dbReference>
<accession>A0A085WWS3</accession>
<dbReference type="OrthoDB" id="9770388at2"/>
<comment type="caution">
    <text evidence="4">The sequence shown here is derived from an EMBL/GenBank/DDBJ whole genome shotgun (WGS) entry which is preliminary data.</text>
</comment>
<dbReference type="InterPro" id="IPR005321">
    <property type="entry name" value="Peptidase_S58_DmpA"/>
</dbReference>
<keyword evidence="4" id="KW-0645">Protease</keyword>
<gene>
    <name evidence="4" type="ORF">DB31_0397</name>
</gene>
<feature type="region of interest" description="Disordered" evidence="2">
    <location>
        <begin position="29"/>
        <end position="50"/>
    </location>
</feature>
<keyword evidence="4" id="KW-0031">Aminopeptidase</keyword>
<reference evidence="4 5" key="1">
    <citation type="submission" date="2014-04" db="EMBL/GenBank/DDBJ databases">
        <title>Genome assembly of Hyalangium minutum DSM 14724.</title>
        <authorList>
            <person name="Sharma G."/>
            <person name="Subramanian S."/>
        </authorList>
    </citation>
    <scope>NUCLEOTIDE SEQUENCE [LARGE SCALE GENOMIC DNA]</scope>
    <source>
        <strain evidence="4 5">DSM 14724</strain>
    </source>
</reference>
<name>A0A085WWS3_9BACT</name>